<comment type="caution">
    <text evidence="1">The sequence shown here is derived from an EMBL/GenBank/DDBJ whole genome shotgun (WGS) entry which is preliminary data.</text>
</comment>
<dbReference type="RefSeq" id="WP_269433753.1">
    <property type="nucleotide sequence ID" value="NZ_BFAV01000141.1"/>
</dbReference>
<dbReference type="Proteomes" id="UP000239549">
    <property type="component" value="Unassembled WGS sequence"/>
</dbReference>
<evidence type="ECO:0000313" key="2">
    <source>
        <dbReference type="Proteomes" id="UP000239549"/>
    </source>
</evidence>
<accession>A0A2L2XE60</accession>
<dbReference type="EMBL" id="BFAV01000141">
    <property type="protein sequence ID" value="GBF34515.1"/>
    <property type="molecule type" value="Genomic_DNA"/>
</dbReference>
<keyword evidence="2" id="KW-1185">Reference proteome</keyword>
<protein>
    <submittedName>
        <fullName evidence="1">Uncharacterized protein</fullName>
    </submittedName>
</protein>
<sequence length="41" mass="4533">MPCRCFNCLADLDGTHAGIIDDGVRLCLKCLLDYFGIITNE</sequence>
<reference evidence="2" key="1">
    <citation type="submission" date="2018-02" db="EMBL/GenBank/DDBJ databases">
        <title>Genome sequence of Desulfocucumis palustris strain NAW-5.</title>
        <authorList>
            <person name="Watanabe M."/>
            <person name="Kojima H."/>
            <person name="Fukui M."/>
        </authorList>
    </citation>
    <scope>NUCLEOTIDE SEQUENCE [LARGE SCALE GENOMIC DNA]</scope>
    <source>
        <strain evidence="2">NAW-5</strain>
    </source>
</reference>
<proteinExistence type="predicted"/>
<name>A0A2L2XE60_9FIRM</name>
<dbReference type="AlphaFoldDB" id="A0A2L2XE60"/>
<organism evidence="1 2">
    <name type="scientific">Desulfocucumis palustris</name>
    <dbReference type="NCBI Taxonomy" id="1898651"/>
    <lineage>
        <taxon>Bacteria</taxon>
        <taxon>Bacillati</taxon>
        <taxon>Bacillota</taxon>
        <taxon>Clostridia</taxon>
        <taxon>Eubacteriales</taxon>
        <taxon>Desulfocucumaceae</taxon>
        <taxon>Desulfocucumis</taxon>
    </lineage>
</organism>
<evidence type="ECO:0000313" key="1">
    <source>
        <dbReference type="EMBL" id="GBF34515.1"/>
    </source>
</evidence>
<gene>
    <name evidence="1" type="ORF">DCCM_3633</name>
</gene>